<evidence type="ECO:0000256" key="1">
    <source>
        <dbReference type="SAM" id="MobiDB-lite"/>
    </source>
</evidence>
<dbReference type="RefSeq" id="WP_245700547.1">
    <property type="nucleotide sequence ID" value="NZ_FNHE01000010.1"/>
</dbReference>
<accession>A0A1G9XI04</accession>
<dbReference type="SUPFAM" id="SSF55781">
    <property type="entry name" value="GAF domain-like"/>
    <property type="match status" value="1"/>
</dbReference>
<dbReference type="CDD" id="cd01949">
    <property type="entry name" value="GGDEF"/>
    <property type="match status" value="1"/>
</dbReference>
<evidence type="ECO:0000313" key="3">
    <source>
        <dbReference type="EMBL" id="SDM96066.1"/>
    </source>
</evidence>
<evidence type="ECO:0000259" key="2">
    <source>
        <dbReference type="PROSITE" id="PS50887"/>
    </source>
</evidence>
<dbReference type="InterPro" id="IPR029787">
    <property type="entry name" value="Nucleotide_cyclase"/>
</dbReference>
<dbReference type="PANTHER" id="PTHR46663:SF2">
    <property type="entry name" value="GGDEF DOMAIN-CONTAINING PROTEIN"/>
    <property type="match status" value="1"/>
</dbReference>
<dbReference type="Gene3D" id="3.30.70.270">
    <property type="match status" value="1"/>
</dbReference>
<dbReference type="InterPro" id="IPR003018">
    <property type="entry name" value="GAF"/>
</dbReference>
<dbReference type="STRING" id="1137991.SAMN05660642_03709"/>
<protein>
    <submittedName>
        <fullName evidence="3">Diguanylate cyclase (GGDEF) domain-containing protein</fullName>
    </submittedName>
</protein>
<dbReference type="Proteomes" id="UP000198680">
    <property type="component" value="Unassembled WGS sequence"/>
</dbReference>
<dbReference type="Gene3D" id="3.30.450.40">
    <property type="match status" value="1"/>
</dbReference>
<name>A0A1G9XI04_9ACTN</name>
<dbReference type="InterPro" id="IPR000160">
    <property type="entry name" value="GGDEF_dom"/>
</dbReference>
<dbReference type="SMART" id="SM00267">
    <property type="entry name" value="GGDEF"/>
    <property type="match status" value="1"/>
</dbReference>
<dbReference type="PANTHER" id="PTHR46663">
    <property type="entry name" value="DIGUANYLATE CYCLASE DGCT-RELATED"/>
    <property type="match status" value="1"/>
</dbReference>
<dbReference type="AlphaFoldDB" id="A0A1G9XI04"/>
<keyword evidence="4" id="KW-1185">Reference proteome</keyword>
<dbReference type="NCBIfam" id="TIGR00254">
    <property type="entry name" value="GGDEF"/>
    <property type="match status" value="1"/>
</dbReference>
<feature type="region of interest" description="Disordered" evidence="1">
    <location>
        <begin position="672"/>
        <end position="696"/>
    </location>
</feature>
<dbReference type="InterPro" id="IPR052163">
    <property type="entry name" value="DGC-Regulatory_Protein"/>
</dbReference>
<proteinExistence type="predicted"/>
<feature type="domain" description="GGDEF" evidence="2">
    <location>
        <begin position="553"/>
        <end position="687"/>
    </location>
</feature>
<gene>
    <name evidence="3" type="ORF">SAMN05660642_03709</name>
</gene>
<sequence length="696" mass="74152">MSGPAVSEARETSGATTGLLLSYVRQQGGDDAVAEVLRRAGVPFTAAELELPSHWTSYDTRIKLFAAATEVLGDPQTMFRVGREALGLGLTPALVLLVRAMGSPRQVYRQLPRAVAKFTTTSTMRVVESGATHATLSYRLHEGYPHSRLDCEYAQGLIGMVPTLFGLPPAQLLHSECESDGHSVCTYHLTWERRRRFGGRRRTDEDVPELLALRDQLRILQSAAADLVASEDVETVLQRIIEKAAEAVLAPGWVLAVADPAGGPALVRSAGLPQHQVDALAATLLAGADPGPNVVAVDVASARRVHGRLATVYRPGDSGLVHERQMLAAYAGYAAAALDLLMALESSRQEADRAGTLLTLAHELAGATEAVDVCAVVAEALPRVVGCDSAAVMLWDPAEGCLRTAAHVDPVEENQQLMYGTPLRAEDVPELVGMLTDREPRFLRPESSSPVLRQLLTALQLTDVVAVPVVAGRTFLGVATASWPAGRAPEVLAGDVLHRLRGVGDQAATALQRARLLETVRHQATHDALTGLPNRVLFLERLGEALATTPADQHVGVLFCDLDRFKGVNDSLGHAAGDELLRQVSARLRAAIRPGDTVGRLSGDEFAVLLPVLTRPEDADRVVARVLGCFDEPFRLEGAGVAVGTSVGVAVQGGGSGSADALLRASDADMYRHKRRTPFHPRLASSPRDPDGGHES</sequence>
<dbReference type="SUPFAM" id="SSF55073">
    <property type="entry name" value="Nucleotide cyclase"/>
    <property type="match status" value="1"/>
</dbReference>
<evidence type="ECO:0000313" key="4">
    <source>
        <dbReference type="Proteomes" id="UP000198680"/>
    </source>
</evidence>
<dbReference type="InterPro" id="IPR043128">
    <property type="entry name" value="Rev_trsase/Diguanyl_cyclase"/>
</dbReference>
<dbReference type="EMBL" id="FNHE01000010">
    <property type="protein sequence ID" value="SDM96066.1"/>
    <property type="molecule type" value="Genomic_DNA"/>
</dbReference>
<organism evidence="3 4">
    <name type="scientific">Geodermatophilus siccatus</name>
    <dbReference type="NCBI Taxonomy" id="1137991"/>
    <lineage>
        <taxon>Bacteria</taxon>
        <taxon>Bacillati</taxon>
        <taxon>Actinomycetota</taxon>
        <taxon>Actinomycetes</taxon>
        <taxon>Geodermatophilales</taxon>
        <taxon>Geodermatophilaceae</taxon>
        <taxon>Geodermatophilus</taxon>
    </lineage>
</organism>
<dbReference type="InterPro" id="IPR029016">
    <property type="entry name" value="GAF-like_dom_sf"/>
</dbReference>
<reference evidence="4" key="1">
    <citation type="submission" date="2016-10" db="EMBL/GenBank/DDBJ databases">
        <authorList>
            <person name="Varghese N."/>
            <person name="Submissions S."/>
        </authorList>
    </citation>
    <scope>NUCLEOTIDE SEQUENCE [LARGE SCALE GENOMIC DNA]</scope>
    <source>
        <strain evidence="4">DSM 45419</strain>
    </source>
</reference>
<dbReference type="PROSITE" id="PS50887">
    <property type="entry name" value="GGDEF"/>
    <property type="match status" value="1"/>
</dbReference>
<dbReference type="Pfam" id="PF00990">
    <property type="entry name" value="GGDEF"/>
    <property type="match status" value="1"/>
</dbReference>
<dbReference type="Pfam" id="PF01590">
    <property type="entry name" value="GAF"/>
    <property type="match status" value="1"/>
</dbReference>